<keyword evidence="3" id="KW-0732">Signal</keyword>
<feature type="compositionally biased region" description="Basic and acidic residues" evidence="2">
    <location>
        <begin position="252"/>
        <end position="263"/>
    </location>
</feature>
<reference evidence="4" key="1">
    <citation type="submission" date="2025-08" db="UniProtKB">
        <authorList>
            <consortium name="RefSeq"/>
        </authorList>
    </citation>
    <scope>IDENTIFICATION</scope>
    <source>
        <tissue evidence="4">Whole insect</tissue>
    </source>
</reference>
<evidence type="ECO:0000313" key="4">
    <source>
        <dbReference type="RefSeq" id="XP_028139722.1"/>
    </source>
</evidence>
<feature type="region of interest" description="Disordered" evidence="2">
    <location>
        <begin position="121"/>
        <end position="147"/>
    </location>
</feature>
<organism evidence="4">
    <name type="scientific">Diabrotica virgifera virgifera</name>
    <name type="common">western corn rootworm</name>
    <dbReference type="NCBI Taxonomy" id="50390"/>
    <lineage>
        <taxon>Eukaryota</taxon>
        <taxon>Metazoa</taxon>
        <taxon>Ecdysozoa</taxon>
        <taxon>Arthropoda</taxon>
        <taxon>Hexapoda</taxon>
        <taxon>Insecta</taxon>
        <taxon>Pterygota</taxon>
        <taxon>Neoptera</taxon>
        <taxon>Endopterygota</taxon>
        <taxon>Coleoptera</taxon>
        <taxon>Polyphaga</taxon>
        <taxon>Cucujiformia</taxon>
        <taxon>Chrysomeloidea</taxon>
        <taxon>Chrysomelidae</taxon>
        <taxon>Galerucinae</taxon>
        <taxon>Diabroticina</taxon>
        <taxon>Diabroticites</taxon>
        <taxon>Diabrotica</taxon>
    </lineage>
</organism>
<dbReference type="AlphaFoldDB" id="A0A6P7FY17"/>
<evidence type="ECO:0000256" key="3">
    <source>
        <dbReference type="SAM" id="SignalP"/>
    </source>
</evidence>
<keyword evidence="1" id="KW-0175">Coiled coil</keyword>
<proteinExistence type="predicted"/>
<feature type="chain" id="PRO_5028130778" evidence="3">
    <location>
        <begin position="23"/>
        <end position="795"/>
    </location>
</feature>
<dbReference type="RefSeq" id="XP_028139722.1">
    <property type="nucleotide sequence ID" value="XM_028283921.1"/>
</dbReference>
<accession>A0A6P7FY17</accession>
<feature type="compositionally biased region" description="Basic and acidic residues" evidence="2">
    <location>
        <begin position="400"/>
        <end position="425"/>
    </location>
</feature>
<evidence type="ECO:0000256" key="1">
    <source>
        <dbReference type="SAM" id="Coils"/>
    </source>
</evidence>
<sequence length="795" mass="92324">MFQFTTIFLLLLLLKRPNSSESRVINSESDNIQESGDYVEFEDLVPIHENYRPKHKYKIGTGHRTRLTRSFPDAKQIHDLHCAVLYKNKEPAGILQPFEDAYRFFPIKREPTLVEIQPLQIKSQPQKTNDKSELNKSHTNKKRSNTATFLDENYPSVFTKFQLNNHLAKMRVQDSMKKKTLFKRLNTNSTNNSSTTGNDTFGNHKLVERGLQTVLEDMGLLSDTANEAENKEDAEDENLELGTNKINLINDSKSEDRGRRQPDDADTTIDVLLNDTDISTASKSSETNGIEGVGNTKLKNTKAVKRSSNDESDCISSNLKVNEYERRVEREIRDKIKMLQEEVIKEIDSIKKKEEEAKRKKRQVITTLLDEETHDIDPNYHNEDSNMIHVRKKRSAARYQKPDTDSLQRKAHKEEEVMYRTEGSSRRKRDLGEYQYDDEEALKNENENSNVVDEVDRRNDFASDVFNKDGCLCDRNTKYCECPNDFSRKLTNIDDDYNNDKQDNDSKTIVKKSILQECSCDKNGKNCKCDNNSDQNFDYDENENNDDKYVNKKSINPSCTCDKNGKNCKCYNENSNLIYDDNGNTDESKYLSKKSVKQSCTCDKSGKNCKCRNNLVNTIPSIQADYESDYDYKDASNEQNDNLNDQDLRSFSSNEDVAEDNYIDYSNSEDIQKRAIKPRKYVNEKTFQNGEYLVDLEPDVYKLEPIDNSRNKRENLNDLLAAEGNDNARRQLFAIRQRSMVPLARSRRRIFKEENNKKPRELINMSHEDLFGALPQSFDGELLRYKRVRRSKRKK</sequence>
<evidence type="ECO:0000256" key="2">
    <source>
        <dbReference type="SAM" id="MobiDB-lite"/>
    </source>
</evidence>
<feature type="coiled-coil region" evidence="1">
    <location>
        <begin position="321"/>
        <end position="360"/>
    </location>
</feature>
<name>A0A6P7FY17_DIAVI</name>
<dbReference type="KEGG" id="dvv:114333925"/>
<feature type="signal peptide" evidence="3">
    <location>
        <begin position="1"/>
        <end position="22"/>
    </location>
</feature>
<feature type="region of interest" description="Disordered" evidence="2">
    <location>
        <begin position="394"/>
        <end position="449"/>
    </location>
</feature>
<gene>
    <name evidence="4" type="primary">LOC114333925</name>
</gene>
<dbReference type="OrthoDB" id="6766427at2759"/>
<feature type="region of interest" description="Disordered" evidence="2">
    <location>
        <begin position="227"/>
        <end position="266"/>
    </location>
</feature>
<protein>
    <submittedName>
        <fullName evidence="4">AP2/ERF domain-containing protein PFD0985w-like isoform X1</fullName>
    </submittedName>
</protein>
<dbReference type="InParanoid" id="A0A6P7FY17"/>
<feature type="compositionally biased region" description="Acidic residues" evidence="2">
    <location>
        <begin position="230"/>
        <end position="239"/>
    </location>
</feature>